<accession>A0A081BPF5</accession>
<dbReference type="HOGENOM" id="CLU_580964_0_0_0"/>
<evidence type="ECO:0000256" key="1">
    <source>
        <dbReference type="ARBA" id="ARBA00009820"/>
    </source>
</evidence>
<keyword evidence="4" id="KW-1185">Reference proteome</keyword>
<dbReference type="InterPro" id="IPR011042">
    <property type="entry name" value="6-blade_b-propeller_TolB-like"/>
</dbReference>
<dbReference type="AlphaFoldDB" id="A0A081BPF5"/>
<reference evidence="3" key="1">
    <citation type="journal article" date="2015" name="PeerJ">
        <title>First genomic representation of candidate bacterial phylum KSB3 points to enhanced environmental sensing as a trigger of wastewater bulking.</title>
        <authorList>
            <person name="Sekiguchi Y."/>
            <person name="Ohashi A."/>
            <person name="Parks D.H."/>
            <person name="Yamauchi T."/>
            <person name="Tyson G.W."/>
            <person name="Hugenholtz P."/>
        </authorList>
    </citation>
    <scope>NUCLEOTIDE SEQUENCE [LARGE SCALE GENOMIC DNA]</scope>
</reference>
<dbReference type="STRING" id="1499966.U14_03522"/>
<dbReference type="PANTHER" id="PTHR36842">
    <property type="entry name" value="PROTEIN TOLB HOMOLOG"/>
    <property type="match status" value="1"/>
</dbReference>
<evidence type="ECO:0000313" key="4">
    <source>
        <dbReference type="Proteomes" id="UP000030700"/>
    </source>
</evidence>
<dbReference type="PANTHER" id="PTHR36842:SF1">
    <property type="entry name" value="PROTEIN TOLB"/>
    <property type="match status" value="1"/>
</dbReference>
<name>A0A081BPF5_9BACT</name>
<dbReference type="EMBL" id="DF820458">
    <property type="protein sequence ID" value="GAK52271.1"/>
    <property type="molecule type" value="Genomic_DNA"/>
</dbReference>
<dbReference type="Pfam" id="PF26549">
    <property type="entry name" value="Tricorn_N"/>
    <property type="match status" value="1"/>
</dbReference>
<dbReference type="SUPFAM" id="SSF69304">
    <property type="entry name" value="Tricorn protease N-terminal domain"/>
    <property type="match status" value="1"/>
</dbReference>
<feature type="compositionally biased region" description="Basic and acidic residues" evidence="2">
    <location>
        <begin position="105"/>
        <end position="119"/>
    </location>
</feature>
<evidence type="ECO:0000313" key="3">
    <source>
        <dbReference type="EMBL" id="GAK52271.1"/>
    </source>
</evidence>
<feature type="region of interest" description="Disordered" evidence="2">
    <location>
        <begin position="105"/>
        <end position="134"/>
    </location>
</feature>
<evidence type="ECO:0000256" key="2">
    <source>
        <dbReference type="SAM" id="MobiDB-lite"/>
    </source>
</evidence>
<protein>
    <submittedName>
        <fullName evidence="3">WD40-like Beta Propeller</fullName>
    </submittedName>
</protein>
<gene>
    <name evidence="3" type="ORF">U14_03522</name>
</gene>
<dbReference type="Proteomes" id="UP000030700">
    <property type="component" value="Unassembled WGS sequence"/>
</dbReference>
<dbReference type="Pfam" id="PF07676">
    <property type="entry name" value="PD40"/>
    <property type="match status" value="3"/>
</dbReference>
<proteinExistence type="inferred from homology"/>
<sequence>MMVVILLACQEKQITPAVAASKEKMEQLPADPAIKNLSGRILFQSDRNGSWDIYVINVDGSNLVQLTNAPASDEYPVWSPDGTQIAFESNRDGNYDIYVMNADGSEQRRLTDSPAEDRSPAWSPDGQQILFDSDREPPKQLYIMDVNGEHVRPFHRTSGDNILPAWSPDGKRIAYTGNRDKGWNVYTIRQDESQDMRLTNGYGACRPDWSPDSSLLAYVSQEADEHGDIWLMSPDGNNRRRLTTDAQRADYYPAWSPDGTYLVYAASPDKKRGNWELNIISADGRQQMPFIAHPANEKFPDWSNGRVPDEWVLQQQFVYEAEKMLQTTGNVADDADANKGQAVYADASASSGFLMYGPYKWFAPAKYVANFRMKTADNTLDDAVATIEVSTENGNRSLIQQPIFARNFTQAGRYQEFELVFSLVDHANLEFRVHFPGKTALWVDNVTVSPVAVF</sequence>
<organism evidence="3">
    <name type="scientific">Candidatus Moduliflexus flocculans</name>
    <dbReference type="NCBI Taxonomy" id="1499966"/>
    <lineage>
        <taxon>Bacteria</taxon>
        <taxon>Candidatus Moduliflexota</taxon>
        <taxon>Candidatus Moduliflexia</taxon>
        <taxon>Candidatus Moduliflexales</taxon>
        <taxon>Candidatus Moduliflexaceae</taxon>
    </lineage>
</organism>
<dbReference type="Gene3D" id="2.130.10.10">
    <property type="entry name" value="YVTN repeat-like/Quinoprotein amine dehydrogenase"/>
    <property type="match status" value="1"/>
</dbReference>
<comment type="similarity">
    <text evidence="1">Belongs to the TolB family.</text>
</comment>
<dbReference type="InterPro" id="IPR015943">
    <property type="entry name" value="WD40/YVTN_repeat-like_dom_sf"/>
</dbReference>
<dbReference type="InterPro" id="IPR011659">
    <property type="entry name" value="WD40"/>
</dbReference>
<dbReference type="Gene3D" id="2.120.10.30">
    <property type="entry name" value="TolB, C-terminal domain"/>
    <property type="match status" value="2"/>
</dbReference>